<evidence type="ECO:0000256" key="1">
    <source>
        <dbReference type="SAM" id="Phobius"/>
    </source>
</evidence>
<feature type="transmembrane region" description="Helical" evidence="1">
    <location>
        <begin position="63"/>
        <end position="85"/>
    </location>
</feature>
<dbReference type="AlphaFoldDB" id="F8EXR7"/>
<dbReference type="HOGENOM" id="CLU_1395770_0_0_12"/>
<evidence type="ECO:0000313" key="3">
    <source>
        <dbReference type="Proteomes" id="UP000000503"/>
    </source>
</evidence>
<accession>F8EXR7</accession>
<protein>
    <submittedName>
        <fullName evidence="2">Uncharacterized protein</fullName>
    </submittedName>
</protein>
<sequence>MTQKRPKTRLERFLSQLMLVFIVILLIIGILALMQATLHPFDPVVSKAELTLSTLDKTLDSSLFSGVSLGTIVVILSILTLSMAGQGVHKRQYMVSYWRGILSSLIFFVSDAFYRYVRSQGMLYYSASLALFIVLMLILVEIISRWGSVTEERERRTELLASIVSGLSFGLLIQAFEAFIAIAKAKVPELLHVFM</sequence>
<feature type="transmembrane region" description="Helical" evidence="1">
    <location>
        <begin position="159"/>
        <end position="183"/>
    </location>
</feature>
<keyword evidence="3" id="KW-1185">Reference proteome</keyword>
<keyword evidence="1" id="KW-0472">Membrane</keyword>
<evidence type="ECO:0000313" key="2">
    <source>
        <dbReference type="EMBL" id="AEJ20081.1"/>
    </source>
</evidence>
<dbReference type="KEGG" id="scd:Spica_1952"/>
<reference evidence="3" key="1">
    <citation type="journal article" date="2013" name="Stand. Genomic Sci.">
        <title>Genome sequence of the thermophilic fresh-water bacterium Spirochaeta caldaria type strain (H1(T)), reclassification of Spirochaeta caldaria, Spirochaeta stenostrepta, and Spirochaeta zuelzerae in the genus Treponema as Treponema caldaria comb. nov., Treponema stenostrepta comb. nov., and Treponema zuelzerae comb. nov., and emendation of the genus Treponema.</title>
        <authorList>
            <person name="Abt B."/>
            <person name="Goker M."/>
            <person name="Scheuner C."/>
            <person name="Han C."/>
            <person name="Lu M."/>
            <person name="Misra M."/>
            <person name="Lapidus A."/>
            <person name="Nolan M."/>
            <person name="Lucas S."/>
            <person name="Hammon N."/>
            <person name="Deshpande S."/>
            <person name="Cheng J.F."/>
            <person name="Tapia R."/>
            <person name="Goodwin L.A."/>
            <person name="Pitluck S."/>
            <person name="Liolios K."/>
            <person name="Pagani I."/>
            <person name="Ivanova N."/>
            <person name="Mavromatis K."/>
            <person name="Mikhailova N."/>
            <person name="Huntemann M."/>
            <person name="Pati A."/>
            <person name="Chen A."/>
            <person name="Palaniappan K."/>
            <person name="Land M."/>
            <person name="Hauser L."/>
            <person name="Jeffries C.D."/>
            <person name="Rohde M."/>
            <person name="Spring S."/>
            <person name="Gronow S."/>
            <person name="Detter J.C."/>
            <person name="Bristow J."/>
            <person name="Eisen J.A."/>
            <person name="Markowitz V."/>
            <person name="Hugenholtz P."/>
            <person name="Kyrpides N.C."/>
            <person name="Woyke T."/>
            <person name="Klenk H.P."/>
        </authorList>
    </citation>
    <scope>NUCLEOTIDE SEQUENCE</scope>
    <source>
        <strain evidence="3">ATCC 51460 / DSM 7334 / H1</strain>
    </source>
</reference>
<keyword evidence="1" id="KW-0812">Transmembrane</keyword>
<gene>
    <name evidence="2" type="ordered locus">Spica_1952</name>
</gene>
<dbReference type="OrthoDB" id="9862109at2"/>
<keyword evidence="1" id="KW-1133">Transmembrane helix</keyword>
<dbReference type="Proteomes" id="UP000000503">
    <property type="component" value="Chromosome"/>
</dbReference>
<name>F8EXR7_GRAC1</name>
<feature type="transmembrane region" description="Helical" evidence="1">
    <location>
        <begin position="97"/>
        <end position="117"/>
    </location>
</feature>
<proteinExistence type="predicted"/>
<dbReference type="STRING" id="744872.Spica_1952"/>
<dbReference type="RefSeq" id="WP_013969371.1">
    <property type="nucleotide sequence ID" value="NC_015732.1"/>
</dbReference>
<feature type="transmembrane region" description="Helical" evidence="1">
    <location>
        <begin position="12"/>
        <end position="34"/>
    </location>
</feature>
<organism evidence="2 3">
    <name type="scientific">Gracilinema caldarium (strain ATCC 51460 / DSM 7334 / H1)</name>
    <name type="common">Treponema caldarium</name>
    <dbReference type="NCBI Taxonomy" id="744872"/>
    <lineage>
        <taxon>Bacteria</taxon>
        <taxon>Pseudomonadati</taxon>
        <taxon>Spirochaetota</taxon>
        <taxon>Spirochaetia</taxon>
        <taxon>Spirochaetales</taxon>
        <taxon>Breznakiellaceae</taxon>
        <taxon>Gracilinema</taxon>
    </lineage>
</organism>
<feature type="transmembrane region" description="Helical" evidence="1">
    <location>
        <begin position="123"/>
        <end position="147"/>
    </location>
</feature>
<dbReference type="EMBL" id="CP002868">
    <property type="protein sequence ID" value="AEJ20081.1"/>
    <property type="molecule type" value="Genomic_DNA"/>
</dbReference>